<dbReference type="GO" id="GO:0006895">
    <property type="term" value="P:Golgi to endosome transport"/>
    <property type="evidence" value="ECO:0007669"/>
    <property type="project" value="TreeGrafter"/>
</dbReference>
<dbReference type="FunFam" id="3.30.60.270:FF:000005">
    <property type="entry name" value="Sortilin"/>
    <property type="match status" value="2"/>
</dbReference>
<keyword evidence="4" id="KW-0813">Transport</keyword>
<comment type="subcellular location">
    <subcellularLocation>
        <location evidence="1">Golgi apparatus</location>
        <location evidence="1">trans-Golgi network membrane</location>
        <topology evidence="1">Multi-pass membrane protein</topology>
    </subcellularLocation>
    <subcellularLocation>
        <location evidence="2">Prevacuolar compartment membrane</location>
        <topology evidence="2">Multi-pass membrane protein</topology>
    </subcellularLocation>
</comment>
<evidence type="ECO:0000256" key="1">
    <source>
        <dbReference type="ARBA" id="ARBA00004166"/>
    </source>
</evidence>
<evidence type="ECO:0000256" key="11">
    <source>
        <dbReference type="ARBA" id="ARBA00023170"/>
    </source>
</evidence>
<evidence type="ECO:0000256" key="13">
    <source>
        <dbReference type="ARBA" id="ARBA00025569"/>
    </source>
</evidence>
<evidence type="ECO:0000256" key="20">
    <source>
        <dbReference type="SAM" id="Phobius"/>
    </source>
</evidence>
<feature type="chain" id="PRO_5042486245" description="Vacuolar protein sorting/targeting protein 10" evidence="21">
    <location>
        <begin position="25"/>
        <end position="1515"/>
    </location>
</feature>
<keyword evidence="7" id="KW-0653">Protein transport</keyword>
<dbReference type="PANTHER" id="PTHR12106:SF27">
    <property type="entry name" value="SORTILIN-RELATED RECEPTOR"/>
    <property type="match status" value="1"/>
</dbReference>
<evidence type="ECO:0000256" key="4">
    <source>
        <dbReference type="ARBA" id="ARBA00022448"/>
    </source>
</evidence>
<dbReference type="GO" id="GO:0005829">
    <property type="term" value="C:cytosol"/>
    <property type="evidence" value="ECO:0007669"/>
    <property type="project" value="GOC"/>
</dbReference>
<feature type="signal peptide" evidence="21">
    <location>
        <begin position="1"/>
        <end position="24"/>
    </location>
</feature>
<dbReference type="InterPro" id="IPR015943">
    <property type="entry name" value="WD40/YVTN_repeat-like_dom_sf"/>
</dbReference>
<dbReference type="Gene3D" id="2.120.10.10">
    <property type="match status" value="1"/>
</dbReference>
<sequence>MRVWGAIQASALLASLLWTAPLAAKKDRPTVSVKAFDNKPSYINYFADSEVVLFQDVDDNDVYISPDSGGKWDRVDAVPKGKAWLLVMHEFDSKRAYILTQGTQHYRTSDRGKTWDKFDSAAEISMFRGDILQFHAADPDRIIFNGMVCQGIFCQEVATYTTDGFKTAAKGLRSNTAGCWWAKSSDLFTTGSDDLDKNRILCIVLSDFSPFKQDQRLLISDNFFSSAGADSKDIQEFEPNLDTNKAVQGIVNVAAVKKYLLVATTSMNTDEMALFVTDDTKRWHRAIFPGAHDSHDHRLMQEAYTVLESTNYSIQIDVMTTKPSNPMGVLFTSNSNGTFFSENIEHTNRNHMGHVDFEKIAGIQGIFMVNKVDNWKDVEKKSSTAKKIVTEITFDDGRTFEDVTADGKRLHLHSVTELTNLGRVFSSPAPGLVMGNGNTGDYLSDYSKADLFVSDDAGKTWTKALEGPHKYEFGDQGSIIVAIRASEEEDVKDFSYSLDHGITWTKESLPDDMKMWPYVLTTVRDSTSLKFLLIGKAGRKYQAISIDFEGLHEDTCKESDLEEWFARTDKDGKPTCLMGHTQSFSRRKKKAECFLKQEFKHAVAQTKDCDCTDQDYECDFNFIRSEDGKCISKGPIIAPDGACRDGKTSFKGTSGYRKIPGNTCKATKEMDEKYKDVERQCSDSTDRPPAPATDKVSQKENKFGSDWDFFEKHYLERGETSSNTDENVIMRPRKGEKSAGDVWVTHNQGKTWDKPKALADTDIWRIIPHKYFGDLVFFITKTKVFYTSDSGVHFHSFKPPTDPTSNSWLEFHPDKPDWLIWIGDKCEDNECYRVASFSKDRGDHWETAARYVYSCEFTGSSAYKYPQRAAQQIVCRKREKENNNSDNPYVFVTSNDWFDSEQVSLKNVKGFATMAEFIVVATEDTEKKTLKAHASLDGITFAEAHFPHGFEVPHKHEFTVLDSSTHAVNLFVATSADLTRGYGTILKSNSNGTSYVVSIRNVNCDEDFYVDFEKMLGLEGVAVVNVVSNPDAKDSKTLQTKITHNDGSLWRYLPTPENDEFGQFPCRSRGDPNCALHIHGYTERRDHTKLYSSNGAVGIMFAWGNVGNKLGPLKEADTFMTTDAGVSWKRVRKGRWTWAIGDHGSAIVLVQTASQAPKTKEIYYSLNQGKTWEKHEFSEKEVEISDITTQRSGSSRSFILWGKDGGENFAMNVDLSGFTERVCKHDDDPSKSDYEIWTAKYPEMPDGCLFGHKSQYLRKKDDRKCYNDIRLQQLYNKENCTCARQDYECDYNYELDSHDQCVLVPGLQSLDPVKWCADHPDAVEYYENTGMRRIPLTTCVGGTEYDKASAPKICPGKEKEFDEKYGTSGVTIFFAVTIPFALAAAAGWWVWRNWNGKFGQIRLGEQGSSAFDSDRPWVKYPVIAVSAVVAVIGALPVVATSLWRAARGVADRWGLGGTGGRGAWSRLGGSGGGRFANGGTRRFTTRDSFARGSGDYAIVDDDEGELLGEDSDEEV</sequence>
<dbReference type="InterPro" id="IPR050310">
    <property type="entry name" value="VPS10-sortilin"/>
</dbReference>
<dbReference type="Pfam" id="PF15902">
    <property type="entry name" value="Sortilin-Vps10"/>
    <property type="match status" value="2"/>
</dbReference>
<evidence type="ECO:0000256" key="7">
    <source>
        <dbReference type="ARBA" id="ARBA00022927"/>
    </source>
</evidence>
<dbReference type="Pfam" id="PF15901">
    <property type="entry name" value="Sortilin_C"/>
    <property type="match status" value="2"/>
</dbReference>
<keyword evidence="6" id="KW-0677">Repeat</keyword>
<feature type="domain" description="VPS10" evidence="22">
    <location>
        <begin position="51"/>
        <end position="686"/>
    </location>
</feature>
<evidence type="ECO:0000256" key="2">
    <source>
        <dbReference type="ARBA" id="ARBA00004488"/>
    </source>
</evidence>
<keyword evidence="9" id="KW-0333">Golgi apparatus</keyword>
<organism evidence="23 24">
    <name type="scientific">Echria macrotheca</name>
    <dbReference type="NCBI Taxonomy" id="438768"/>
    <lineage>
        <taxon>Eukaryota</taxon>
        <taxon>Fungi</taxon>
        <taxon>Dikarya</taxon>
        <taxon>Ascomycota</taxon>
        <taxon>Pezizomycotina</taxon>
        <taxon>Sordariomycetes</taxon>
        <taxon>Sordariomycetidae</taxon>
        <taxon>Sordariales</taxon>
        <taxon>Schizotheciaceae</taxon>
        <taxon>Echria</taxon>
    </lineage>
</organism>
<reference evidence="23" key="1">
    <citation type="submission" date="2023-06" db="EMBL/GenBank/DDBJ databases">
        <title>Genome-scale phylogeny and comparative genomics of the fungal order Sordariales.</title>
        <authorList>
            <consortium name="Lawrence Berkeley National Laboratory"/>
            <person name="Hensen N."/>
            <person name="Bonometti L."/>
            <person name="Westerberg I."/>
            <person name="Brannstrom I.O."/>
            <person name="Guillou S."/>
            <person name="Cros-Aarteil S."/>
            <person name="Calhoun S."/>
            <person name="Haridas S."/>
            <person name="Kuo A."/>
            <person name="Mondo S."/>
            <person name="Pangilinan J."/>
            <person name="Riley R."/>
            <person name="Labutti K."/>
            <person name="Andreopoulos B."/>
            <person name="Lipzen A."/>
            <person name="Chen C."/>
            <person name="Yanf M."/>
            <person name="Daum C."/>
            <person name="Ng V."/>
            <person name="Clum A."/>
            <person name="Steindorff A."/>
            <person name="Ohm R."/>
            <person name="Martin F."/>
            <person name="Silar P."/>
            <person name="Natvig D."/>
            <person name="Lalanne C."/>
            <person name="Gautier V."/>
            <person name="Ament-Velasquez S.L."/>
            <person name="Kruys A."/>
            <person name="Hutchinson M.I."/>
            <person name="Powell A.J."/>
            <person name="Barry K."/>
            <person name="Miller A.N."/>
            <person name="Grigoriev I.V."/>
            <person name="Debuchy R."/>
            <person name="Gladieux P."/>
            <person name="Thoren M.H."/>
            <person name="Johannesson H."/>
        </authorList>
    </citation>
    <scope>NUCLEOTIDE SEQUENCE</scope>
    <source>
        <strain evidence="23">PSN4</strain>
    </source>
</reference>
<evidence type="ECO:0000256" key="10">
    <source>
        <dbReference type="ARBA" id="ARBA00023136"/>
    </source>
</evidence>
<dbReference type="GO" id="GO:0006623">
    <property type="term" value="P:protein targeting to vacuole"/>
    <property type="evidence" value="ECO:0007669"/>
    <property type="project" value="TreeGrafter"/>
</dbReference>
<keyword evidence="21" id="KW-0732">Signal</keyword>
<feature type="compositionally biased region" description="Basic and acidic residues" evidence="19">
    <location>
        <begin position="677"/>
        <end position="686"/>
    </location>
</feature>
<evidence type="ECO:0000256" key="9">
    <source>
        <dbReference type="ARBA" id="ARBA00023034"/>
    </source>
</evidence>
<dbReference type="PANTHER" id="PTHR12106">
    <property type="entry name" value="SORTILIN RELATED"/>
    <property type="match status" value="1"/>
</dbReference>
<dbReference type="Proteomes" id="UP001239445">
    <property type="component" value="Unassembled WGS sequence"/>
</dbReference>
<keyword evidence="11" id="KW-0675">Receptor</keyword>
<evidence type="ECO:0000313" key="23">
    <source>
        <dbReference type="EMBL" id="KAK1757686.1"/>
    </source>
</evidence>
<keyword evidence="10 20" id="KW-0472">Membrane</keyword>
<dbReference type="Gene3D" id="3.30.60.270">
    <property type="match status" value="2"/>
</dbReference>
<evidence type="ECO:0000256" key="16">
    <source>
        <dbReference type="ARBA" id="ARBA00031902"/>
    </source>
</evidence>
<evidence type="ECO:0000256" key="8">
    <source>
        <dbReference type="ARBA" id="ARBA00022989"/>
    </source>
</evidence>
<keyword evidence="5 20" id="KW-0812">Transmembrane</keyword>
<proteinExistence type="predicted"/>
<evidence type="ECO:0000313" key="24">
    <source>
        <dbReference type="Proteomes" id="UP001239445"/>
    </source>
</evidence>
<dbReference type="CDD" id="cd15482">
    <property type="entry name" value="Sialidase_non-viral"/>
    <property type="match status" value="1"/>
</dbReference>
<feature type="region of interest" description="Disordered" evidence="19">
    <location>
        <begin position="677"/>
        <end position="700"/>
    </location>
</feature>
<evidence type="ECO:0000256" key="12">
    <source>
        <dbReference type="ARBA" id="ARBA00023180"/>
    </source>
</evidence>
<evidence type="ECO:0000259" key="22">
    <source>
        <dbReference type="SMART" id="SM00602"/>
    </source>
</evidence>
<evidence type="ECO:0000256" key="19">
    <source>
        <dbReference type="SAM" id="MobiDB-lite"/>
    </source>
</evidence>
<keyword evidence="8 20" id="KW-1133">Transmembrane helix</keyword>
<evidence type="ECO:0000256" key="18">
    <source>
        <dbReference type="ARBA" id="ARBA00032910"/>
    </source>
</evidence>
<comment type="function">
    <text evidence="13">Functions as a sorting receptor in the Golgi compartment required for the intracellular sorting and delivery of soluble vacuolar proteins, like carboxypeptidase Y (CPY) and proteinase A. Executes multiple rounds of sorting by cycling between the late Golgi and a prevacuolar endosome-like compartment.</text>
</comment>
<feature type="transmembrane region" description="Helical" evidence="20">
    <location>
        <begin position="1422"/>
        <end position="1443"/>
    </location>
</feature>
<keyword evidence="12" id="KW-0325">Glycoprotein</keyword>
<name>A0AAJ0BKR7_9PEZI</name>
<evidence type="ECO:0000256" key="6">
    <source>
        <dbReference type="ARBA" id="ARBA00022737"/>
    </source>
</evidence>
<dbReference type="InterPro" id="IPR031777">
    <property type="entry name" value="Sortilin_C"/>
</dbReference>
<dbReference type="EMBL" id="MU839830">
    <property type="protein sequence ID" value="KAK1757686.1"/>
    <property type="molecule type" value="Genomic_DNA"/>
</dbReference>
<accession>A0AAJ0BKR7</accession>
<gene>
    <name evidence="23" type="ORF">QBC47DRAFT_340748</name>
</gene>
<dbReference type="SUPFAM" id="SSF110296">
    <property type="entry name" value="Oligoxyloglucan reducing end-specific cellobiohydrolase"/>
    <property type="match status" value="2"/>
</dbReference>
<dbReference type="GO" id="GO:0016020">
    <property type="term" value="C:membrane"/>
    <property type="evidence" value="ECO:0007669"/>
    <property type="project" value="InterPro"/>
</dbReference>
<feature type="transmembrane region" description="Helical" evidence="20">
    <location>
        <begin position="1370"/>
        <end position="1391"/>
    </location>
</feature>
<protein>
    <recommendedName>
        <fullName evidence="3">Vacuolar protein sorting/targeting protein 10</fullName>
    </recommendedName>
    <alternativeName>
        <fullName evidence="15">Carboxypeptidase Y receptor</fullName>
    </alternativeName>
    <alternativeName>
        <fullName evidence="14 16">Sortilin VPS10</fullName>
    </alternativeName>
    <alternativeName>
        <fullName evidence="17 18">Vacuolar carboxypeptidase Sorting receptor VPS10</fullName>
    </alternativeName>
</protein>
<evidence type="ECO:0000256" key="15">
    <source>
        <dbReference type="ARBA" id="ARBA00031354"/>
    </source>
</evidence>
<evidence type="ECO:0000256" key="3">
    <source>
        <dbReference type="ARBA" id="ARBA00015369"/>
    </source>
</evidence>
<evidence type="ECO:0000256" key="5">
    <source>
        <dbReference type="ARBA" id="ARBA00022692"/>
    </source>
</evidence>
<evidence type="ECO:0000256" key="14">
    <source>
        <dbReference type="ARBA" id="ARBA00031250"/>
    </source>
</evidence>
<keyword evidence="24" id="KW-1185">Reference proteome</keyword>
<dbReference type="InterPro" id="IPR031778">
    <property type="entry name" value="Sortilin_N"/>
</dbReference>
<feature type="domain" description="VPS10" evidence="22">
    <location>
        <begin position="726"/>
        <end position="1359"/>
    </location>
</feature>
<evidence type="ECO:0000256" key="17">
    <source>
        <dbReference type="ARBA" id="ARBA00032705"/>
    </source>
</evidence>
<dbReference type="GO" id="GO:0005794">
    <property type="term" value="C:Golgi apparatus"/>
    <property type="evidence" value="ECO:0007669"/>
    <property type="project" value="UniProtKB-SubCell"/>
</dbReference>
<dbReference type="Gene3D" id="2.130.10.10">
    <property type="entry name" value="YVTN repeat-like/Quinoprotein amine dehydrogenase"/>
    <property type="match status" value="2"/>
</dbReference>
<dbReference type="SMART" id="SM00602">
    <property type="entry name" value="VPS10"/>
    <property type="match status" value="2"/>
</dbReference>
<evidence type="ECO:0000256" key="21">
    <source>
        <dbReference type="SAM" id="SignalP"/>
    </source>
</evidence>
<dbReference type="InterPro" id="IPR006581">
    <property type="entry name" value="VPS10"/>
</dbReference>
<comment type="caution">
    <text evidence="23">The sequence shown here is derived from an EMBL/GenBank/DDBJ whole genome shotgun (WGS) entry which is preliminary data.</text>
</comment>
<dbReference type="Gene3D" id="2.10.70.80">
    <property type="match status" value="2"/>
</dbReference>
<dbReference type="GO" id="GO:0006896">
    <property type="term" value="P:Golgi to vacuole transport"/>
    <property type="evidence" value="ECO:0007669"/>
    <property type="project" value="TreeGrafter"/>
</dbReference>